<evidence type="ECO:0000256" key="5">
    <source>
        <dbReference type="ARBA" id="ARBA00022617"/>
    </source>
</evidence>
<keyword evidence="5" id="KW-0349">Heme</keyword>
<feature type="transmembrane region" description="Helical" evidence="13">
    <location>
        <begin position="152"/>
        <end position="170"/>
    </location>
</feature>
<dbReference type="InterPro" id="IPR011577">
    <property type="entry name" value="Cyt_b561_bac/Ni-Hgenase"/>
</dbReference>
<proteinExistence type="inferred from homology"/>
<evidence type="ECO:0000256" key="6">
    <source>
        <dbReference type="ARBA" id="ARBA00022692"/>
    </source>
</evidence>
<keyword evidence="10" id="KW-0408">Iron</keyword>
<protein>
    <submittedName>
        <fullName evidence="15">Cytochrome b561</fullName>
    </submittedName>
</protein>
<feature type="transmembrane region" description="Helical" evidence="13">
    <location>
        <begin position="83"/>
        <end position="106"/>
    </location>
</feature>
<evidence type="ECO:0000256" key="1">
    <source>
        <dbReference type="ARBA" id="ARBA00001970"/>
    </source>
</evidence>
<comment type="similarity">
    <text evidence="12">Belongs to the cytochrome b561 family.</text>
</comment>
<comment type="subcellular location">
    <subcellularLocation>
        <location evidence="2">Cell membrane</location>
        <topology evidence="2">Multi-pass membrane protein</topology>
    </subcellularLocation>
</comment>
<dbReference type="PANTHER" id="PTHR30529:SF1">
    <property type="entry name" value="CYTOCHROME B561 HOMOLOG 2"/>
    <property type="match status" value="1"/>
</dbReference>
<keyword evidence="16" id="KW-1185">Reference proteome</keyword>
<keyword evidence="11 13" id="KW-0472">Membrane</keyword>
<comment type="cofactor">
    <cofactor evidence="1">
        <name>heme b</name>
        <dbReference type="ChEBI" id="CHEBI:60344"/>
    </cofactor>
</comment>
<evidence type="ECO:0000313" key="16">
    <source>
        <dbReference type="Proteomes" id="UP001228905"/>
    </source>
</evidence>
<keyword evidence="9 13" id="KW-1133">Transmembrane helix</keyword>
<dbReference type="InterPro" id="IPR052168">
    <property type="entry name" value="Cytochrome_b561_oxidase"/>
</dbReference>
<feature type="domain" description="Cytochrome b561 bacterial/Ni-hydrogenase" evidence="14">
    <location>
        <begin position="5"/>
        <end position="186"/>
    </location>
</feature>
<evidence type="ECO:0000256" key="8">
    <source>
        <dbReference type="ARBA" id="ARBA00022982"/>
    </source>
</evidence>
<dbReference type="EMBL" id="JAUSVS010000013">
    <property type="protein sequence ID" value="MDQ0466680.1"/>
    <property type="molecule type" value="Genomic_DNA"/>
</dbReference>
<evidence type="ECO:0000256" key="12">
    <source>
        <dbReference type="ARBA" id="ARBA00037975"/>
    </source>
</evidence>
<dbReference type="Proteomes" id="UP001228905">
    <property type="component" value="Unassembled WGS sequence"/>
</dbReference>
<evidence type="ECO:0000256" key="4">
    <source>
        <dbReference type="ARBA" id="ARBA00022475"/>
    </source>
</evidence>
<feature type="transmembrane region" description="Helical" evidence="13">
    <location>
        <begin position="43"/>
        <end position="63"/>
    </location>
</feature>
<evidence type="ECO:0000256" key="10">
    <source>
        <dbReference type="ARBA" id="ARBA00023004"/>
    </source>
</evidence>
<evidence type="ECO:0000259" key="14">
    <source>
        <dbReference type="Pfam" id="PF01292"/>
    </source>
</evidence>
<gene>
    <name evidence="15" type="ORF">QO010_004476</name>
</gene>
<keyword evidence="3" id="KW-0813">Transport</keyword>
<evidence type="ECO:0000256" key="7">
    <source>
        <dbReference type="ARBA" id="ARBA00022723"/>
    </source>
</evidence>
<organism evidence="15 16">
    <name type="scientific">Caulobacter ginsengisoli</name>
    <dbReference type="NCBI Taxonomy" id="400775"/>
    <lineage>
        <taxon>Bacteria</taxon>
        <taxon>Pseudomonadati</taxon>
        <taxon>Pseudomonadota</taxon>
        <taxon>Alphaproteobacteria</taxon>
        <taxon>Caulobacterales</taxon>
        <taxon>Caulobacteraceae</taxon>
        <taxon>Caulobacter</taxon>
    </lineage>
</organism>
<accession>A0ABU0IZA8</accession>
<keyword evidence="8" id="KW-0249">Electron transport</keyword>
<reference evidence="15 16" key="1">
    <citation type="submission" date="2023-07" db="EMBL/GenBank/DDBJ databases">
        <title>Genomic Encyclopedia of Type Strains, Phase IV (KMG-IV): sequencing the most valuable type-strain genomes for metagenomic binning, comparative biology and taxonomic classification.</title>
        <authorList>
            <person name="Goeker M."/>
        </authorList>
    </citation>
    <scope>NUCLEOTIDE SEQUENCE [LARGE SCALE GENOMIC DNA]</scope>
    <source>
        <strain evidence="15 16">DSM 18695</strain>
    </source>
</reference>
<dbReference type="Gene3D" id="1.20.950.20">
    <property type="entry name" value="Transmembrane di-heme cytochromes, Chain C"/>
    <property type="match status" value="1"/>
</dbReference>
<dbReference type="PANTHER" id="PTHR30529">
    <property type="entry name" value="CYTOCHROME B561"/>
    <property type="match status" value="1"/>
</dbReference>
<evidence type="ECO:0000313" key="15">
    <source>
        <dbReference type="EMBL" id="MDQ0466680.1"/>
    </source>
</evidence>
<comment type="caution">
    <text evidence="15">The sequence shown here is derived from an EMBL/GenBank/DDBJ whole genome shotgun (WGS) entry which is preliminary data.</text>
</comment>
<keyword evidence="4" id="KW-1003">Cell membrane</keyword>
<keyword evidence="6 13" id="KW-0812">Transmembrane</keyword>
<evidence type="ECO:0000256" key="2">
    <source>
        <dbReference type="ARBA" id="ARBA00004651"/>
    </source>
</evidence>
<dbReference type="InterPro" id="IPR016174">
    <property type="entry name" value="Di-haem_cyt_TM"/>
</dbReference>
<evidence type="ECO:0000256" key="3">
    <source>
        <dbReference type="ARBA" id="ARBA00022448"/>
    </source>
</evidence>
<name>A0ABU0IZA8_9CAUL</name>
<evidence type="ECO:0000256" key="9">
    <source>
        <dbReference type="ARBA" id="ARBA00022989"/>
    </source>
</evidence>
<keyword evidence="7" id="KW-0479">Metal-binding</keyword>
<evidence type="ECO:0000256" key="13">
    <source>
        <dbReference type="SAM" id="Phobius"/>
    </source>
</evidence>
<feature type="transmembrane region" description="Helical" evidence="13">
    <location>
        <begin position="12"/>
        <end position="31"/>
    </location>
</feature>
<dbReference type="RefSeq" id="WP_307352816.1">
    <property type="nucleotide sequence ID" value="NZ_JAUSVS010000013.1"/>
</dbReference>
<sequence length="192" mass="21757">MTQTRYSGVAMTLHWLIAAAILTNVGIAWYFNSLEGLAKMPAMQIHKSLGITILLLSLIRLAWRLFKPPPPLKADLKPWERWLAEAVHCLFYLVMIALPLTGWATVSASPLIHVYPINMFGLFHWPEIAPLTNLPKDQMHAAKETFEAVHGLLAKLIVYILFPLHVLGALKHQFLDRDHELGRMIPFLKAPL</sequence>
<dbReference type="SUPFAM" id="SSF81342">
    <property type="entry name" value="Transmembrane di-heme cytochromes"/>
    <property type="match status" value="1"/>
</dbReference>
<dbReference type="Pfam" id="PF01292">
    <property type="entry name" value="Ni_hydr_CYTB"/>
    <property type="match status" value="1"/>
</dbReference>
<evidence type="ECO:0000256" key="11">
    <source>
        <dbReference type="ARBA" id="ARBA00023136"/>
    </source>
</evidence>